<dbReference type="Gene3D" id="3.40.50.300">
    <property type="entry name" value="P-loop containing nucleotide triphosphate hydrolases"/>
    <property type="match status" value="1"/>
</dbReference>
<name>A0A4R7C9Y6_9HYPH</name>
<keyword evidence="3" id="KW-0547">Nucleotide-binding</keyword>
<keyword evidence="7" id="KW-1185">Reference proteome</keyword>
<evidence type="ECO:0000256" key="1">
    <source>
        <dbReference type="ARBA" id="ARBA00005417"/>
    </source>
</evidence>
<dbReference type="PROSITE" id="PS00211">
    <property type="entry name" value="ABC_TRANSPORTER_1"/>
    <property type="match status" value="1"/>
</dbReference>
<dbReference type="Pfam" id="PF00005">
    <property type="entry name" value="ABC_tran"/>
    <property type="match status" value="1"/>
</dbReference>
<evidence type="ECO:0000256" key="2">
    <source>
        <dbReference type="ARBA" id="ARBA00022448"/>
    </source>
</evidence>
<protein>
    <submittedName>
        <fullName evidence="6">NitT/TauT family transport system ATP-binding protein</fullName>
    </submittedName>
</protein>
<reference evidence="6 7" key="1">
    <citation type="submission" date="2019-03" db="EMBL/GenBank/DDBJ databases">
        <title>Genomic Encyclopedia of Type Strains, Phase IV (KMG-IV): sequencing the most valuable type-strain genomes for metagenomic binning, comparative biology and taxonomic classification.</title>
        <authorList>
            <person name="Goeker M."/>
        </authorList>
    </citation>
    <scope>NUCLEOTIDE SEQUENCE [LARGE SCALE GENOMIC DNA]</scope>
    <source>
        <strain evidence="6 7">DSM 25903</strain>
    </source>
</reference>
<evidence type="ECO:0000256" key="4">
    <source>
        <dbReference type="ARBA" id="ARBA00022840"/>
    </source>
</evidence>
<sequence length="265" mass="28633">MTATVERGAAPVVGIRGLSLTYERGGSRTEVLRNLDLAVHPGEFVAIVGESGVGKSTLLRVIMNLASPSAGTVTIHAPPDDGRAGGGRPESALVFQDARLLPWRSVLDNVTFGLEWRGVSRAERRRRGEAMLALVGLSELAARWPHQLSGGQRQRVSLARALAVEPAVLLMDEPFSALDSFTREGLQDELLRIRAATGRTVLFVTHDIDEAVYLADRVVVLAGQPAGIAAEIRVDTAQPRRRADPVLSAFAHQLRLELSRRSSDL</sequence>
<evidence type="ECO:0000259" key="5">
    <source>
        <dbReference type="PROSITE" id="PS50893"/>
    </source>
</evidence>
<dbReference type="InterPro" id="IPR003593">
    <property type="entry name" value="AAA+_ATPase"/>
</dbReference>
<dbReference type="Proteomes" id="UP000295122">
    <property type="component" value="Unassembled WGS sequence"/>
</dbReference>
<dbReference type="SMART" id="SM00382">
    <property type="entry name" value="AAA"/>
    <property type="match status" value="1"/>
</dbReference>
<dbReference type="InterPro" id="IPR050166">
    <property type="entry name" value="ABC_transporter_ATP-bind"/>
</dbReference>
<dbReference type="InterPro" id="IPR017871">
    <property type="entry name" value="ABC_transporter-like_CS"/>
</dbReference>
<feature type="domain" description="ABC transporter" evidence="5">
    <location>
        <begin position="15"/>
        <end position="248"/>
    </location>
</feature>
<comment type="similarity">
    <text evidence="1">Belongs to the ABC transporter superfamily.</text>
</comment>
<comment type="caution">
    <text evidence="6">The sequence shown here is derived from an EMBL/GenBank/DDBJ whole genome shotgun (WGS) entry which is preliminary data.</text>
</comment>
<dbReference type="CDD" id="cd03293">
    <property type="entry name" value="ABC_NrtD_SsuB_transporters"/>
    <property type="match status" value="1"/>
</dbReference>
<dbReference type="AlphaFoldDB" id="A0A4R7C9Y6"/>
<dbReference type="RefSeq" id="WP_133769728.1">
    <property type="nucleotide sequence ID" value="NZ_SNZR01000011.1"/>
</dbReference>
<evidence type="ECO:0000313" key="6">
    <source>
        <dbReference type="EMBL" id="TDR94872.1"/>
    </source>
</evidence>
<accession>A0A4R7C9Y6</accession>
<keyword evidence="2" id="KW-0813">Transport</keyword>
<gene>
    <name evidence="6" type="ORF">EV668_2163</name>
</gene>
<dbReference type="SUPFAM" id="SSF52540">
    <property type="entry name" value="P-loop containing nucleoside triphosphate hydrolases"/>
    <property type="match status" value="1"/>
</dbReference>
<proteinExistence type="inferred from homology"/>
<evidence type="ECO:0000256" key="3">
    <source>
        <dbReference type="ARBA" id="ARBA00022741"/>
    </source>
</evidence>
<evidence type="ECO:0000313" key="7">
    <source>
        <dbReference type="Proteomes" id="UP000295122"/>
    </source>
</evidence>
<organism evidence="6 7">
    <name type="scientific">Enterovirga rhinocerotis</name>
    <dbReference type="NCBI Taxonomy" id="1339210"/>
    <lineage>
        <taxon>Bacteria</taxon>
        <taxon>Pseudomonadati</taxon>
        <taxon>Pseudomonadota</taxon>
        <taxon>Alphaproteobacteria</taxon>
        <taxon>Hyphomicrobiales</taxon>
        <taxon>Methylobacteriaceae</taxon>
        <taxon>Enterovirga</taxon>
    </lineage>
</organism>
<dbReference type="InterPro" id="IPR003439">
    <property type="entry name" value="ABC_transporter-like_ATP-bd"/>
</dbReference>
<dbReference type="GO" id="GO:0016887">
    <property type="term" value="F:ATP hydrolysis activity"/>
    <property type="evidence" value="ECO:0007669"/>
    <property type="project" value="InterPro"/>
</dbReference>
<keyword evidence="4 6" id="KW-0067">ATP-binding</keyword>
<dbReference type="PANTHER" id="PTHR42788:SF13">
    <property type="entry name" value="ALIPHATIC SULFONATES IMPORT ATP-BINDING PROTEIN SSUB"/>
    <property type="match status" value="1"/>
</dbReference>
<dbReference type="PROSITE" id="PS50893">
    <property type="entry name" value="ABC_TRANSPORTER_2"/>
    <property type="match status" value="1"/>
</dbReference>
<dbReference type="PANTHER" id="PTHR42788">
    <property type="entry name" value="TAURINE IMPORT ATP-BINDING PROTEIN-RELATED"/>
    <property type="match status" value="1"/>
</dbReference>
<dbReference type="EMBL" id="SNZR01000011">
    <property type="protein sequence ID" value="TDR94872.1"/>
    <property type="molecule type" value="Genomic_DNA"/>
</dbReference>
<dbReference type="GO" id="GO:0005524">
    <property type="term" value="F:ATP binding"/>
    <property type="evidence" value="ECO:0007669"/>
    <property type="project" value="UniProtKB-KW"/>
</dbReference>
<dbReference type="InterPro" id="IPR027417">
    <property type="entry name" value="P-loop_NTPase"/>
</dbReference>
<dbReference type="OrthoDB" id="9797536at2"/>